<dbReference type="STRING" id="1214117.LFLEISCH_14476"/>
<sequence length="89" mass="10392">MRKLADEIISNLDIVQRHIKQIEEALQILTEEKEISLDTETTLQGNGKLLYLQEYEKNNVANLVALIQDDVKLLHRVAEEFEKMDTKRL</sequence>
<organism evidence="2 3">
    <name type="scientific">Listeria fleischmannii subsp. fleischmannii</name>
    <dbReference type="NCBI Taxonomy" id="1671902"/>
    <lineage>
        <taxon>Bacteria</taxon>
        <taxon>Bacillati</taxon>
        <taxon>Bacillota</taxon>
        <taxon>Bacilli</taxon>
        <taxon>Bacillales</taxon>
        <taxon>Listeriaceae</taxon>
        <taxon>Listeria</taxon>
    </lineage>
</organism>
<keyword evidence="1" id="KW-0175">Coiled coil</keyword>
<dbReference type="EMBL" id="UAWT01000027">
    <property type="protein sequence ID" value="SQC70623.1"/>
    <property type="molecule type" value="Genomic_DNA"/>
</dbReference>
<gene>
    <name evidence="2" type="ORF">NCTC13940_02081</name>
</gene>
<protein>
    <submittedName>
        <fullName evidence="2">Type VII secretion effector</fullName>
    </submittedName>
</protein>
<dbReference type="RefSeq" id="WP_241432918.1">
    <property type="nucleotide sequence ID" value="NZ_UAWT01000027.1"/>
</dbReference>
<proteinExistence type="predicted"/>
<reference evidence="2 3" key="1">
    <citation type="submission" date="2018-06" db="EMBL/GenBank/DDBJ databases">
        <authorList>
            <consortium name="Pathogen Informatics"/>
            <person name="Doyle S."/>
        </authorList>
    </citation>
    <scope>NUCLEOTIDE SEQUENCE [LARGE SCALE GENOMIC DNA]</scope>
    <source>
        <strain evidence="2 3">NCTC13940</strain>
    </source>
</reference>
<name>A0A2X3HD64_9LIST</name>
<dbReference type="InterPro" id="IPR021477">
    <property type="entry name" value="TVIIS_effector_SACOL2603_fam"/>
</dbReference>
<evidence type="ECO:0000256" key="1">
    <source>
        <dbReference type="SAM" id="Coils"/>
    </source>
</evidence>
<feature type="coiled-coil region" evidence="1">
    <location>
        <begin position="12"/>
        <end position="39"/>
    </location>
</feature>
<dbReference type="NCBIfam" id="TIGR04197">
    <property type="entry name" value="T7SS_SACOL2603"/>
    <property type="match status" value="1"/>
</dbReference>
<evidence type="ECO:0000313" key="3">
    <source>
        <dbReference type="Proteomes" id="UP000250257"/>
    </source>
</evidence>
<dbReference type="AlphaFoldDB" id="A0A2X3HD64"/>
<evidence type="ECO:0000313" key="2">
    <source>
        <dbReference type="EMBL" id="SQC70623.1"/>
    </source>
</evidence>
<dbReference type="Proteomes" id="UP000250257">
    <property type="component" value="Unassembled WGS sequence"/>
</dbReference>
<accession>A0A2X3HD64</accession>